<evidence type="ECO:0000259" key="1">
    <source>
        <dbReference type="SMART" id="SM00256"/>
    </source>
</evidence>
<reference evidence="2" key="2">
    <citation type="submission" date="2021-12" db="EMBL/GenBank/DDBJ databases">
        <title>Resequencing data analysis of finger millet.</title>
        <authorList>
            <person name="Hatakeyama M."/>
            <person name="Aluri S."/>
            <person name="Balachadran M.T."/>
            <person name="Sivarajan S.R."/>
            <person name="Poveda L."/>
            <person name="Shimizu-Inatsugi R."/>
            <person name="Schlapbach R."/>
            <person name="Sreeman S.M."/>
            <person name="Shimizu K.K."/>
        </authorList>
    </citation>
    <scope>NUCLEOTIDE SEQUENCE</scope>
</reference>
<dbReference type="Proteomes" id="UP001054889">
    <property type="component" value="Unassembled WGS sequence"/>
</dbReference>
<dbReference type="SUPFAM" id="SSF81383">
    <property type="entry name" value="F-box domain"/>
    <property type="match status" value="1"/>
</dbReference>
<name>A0AAV5DBK1_ELECO</name>
<feature type="domain" description="F-box" evidence="1">
    <location>
        <begin position="8"/>
        <end position="48"/>
    </location>
</feature>
<proteinExistence type="predicted"/>
<accession>A0AAV5DBK1</accession>
<dbReference type="InterPro" id="IPR001810">
    <property type="entry name" value="F-box_dom"/>
</dbReference>
<dbReference type="SMART" id="SM00256">
    <property type="entry name" value="FBOX"/>
    <property type="match status" value="1"/>
</dbReference>
<dbReference type="EMBL" id="BQKI01000015">
    <property type="protein sequence ID" value="GJN07803.1"/>
    <property type="molecule type" value="Genomic_DNA"/>
</dbReference>
<dbReference type="AlphaFoldDB" id="A0AAV5DBK1"/>
<evidence type="ECO:0000313" key="3">
    <source>
        <dbReference type="Proteomes" id="UP001054889"/>
    </source>
</evidence>
<gene>
    <name evidence="2" type="primary">ga25667</name>
    <name evidence="2" type="ORF">PR202_ga25667</name>
</gene>
<comment type="caution">
    <text evidence="2">The sequence shown here is derived from an EMBL/GenBank/DDBJ whole genome shotgun (WGS) entry which is preliminary data.</text>
</comment>
<dbReference type="Pfam" id="PF00646">
    <property type="entry name" value="F-box"/>
    <property type="match status" value="1"/>
</dbReference>
<dbReference type="PANTHER" id="PTHR34591">
    <property type="entry name" value="OS03G0653100 PROTEIN-RELATED"/>
    <property type="match status" value="1"/>
</dbReference>
<dbReference type="InterPro" id="IPR036047">
    <property type="entry name" value="F-box-like_dom_sf"/>
</dbReference>
<keyword evidence="3" id="KW-1185">Reference proteome</keyword>
<sequence length="134" mass="15115">MMDTARELSDDVLVDVLRRLPPRSLAMSRCVSRAWRDVMDTRQLLRTDLLPLSVRGIFMEYCLLSDTVYFARPSTGPDISGSLDFVSEGGRVLDHRNGVLLYKDDGVYFVVNPATRQYTQLPPWPPLVVAATLV</sequence>
<reference evidence="2" key="1">
    <citation type="journal article" date="2018" name="DNA Res.">
        <title>Multiple hybrid de novo genome assembly of finger millet, an orphan allotetraploid crop.</title>
        <authorList>
            <person name="Hatakeyama M."/>
            <person name="Aluri S."/>
            <person name="Balachadran M.T."/>
            <person name="Sivarajan S.R."/>
            <person name="Patrignani A."/>
            <person name="Gruter S."/>
            <person name="Poveda L."/>
            <person name="Shimizu-Inatsugi R."/>
            <person name="Baeten J."/>
            <person name="Francoijs K.J."/>
            <person name="Nataraja K.N."/>
            <person name="Reddy Y.A.N."/>
            <person name="Phadnis S."/>
            <person name="Ravikumar R.L."/>
            <person name="Schlapbach R."/>
            <person name="Sreeman S.M."/>
            <person name="Shimizu K.K."/>
        </authorList>
    </citation>
    <scope>NUCLEOTIDE SEQUENCE</scope>
</reference>
<organism evidence="2 3">
    <name type="scientific">Eleusine coracana subsp. coracana</name>
    <dbReference type="NCBI Taxonomy" id="191504"/>
    <lineage>
        <taxon>Eukaryota</taxon>
        <taxon>Viridiplantae</taxon>
        <taxon>Streptophyta</taxon>
        <taxon>Embryophyta</taxon>
        <taxon>Tracheophyta</taxon>
        <taxon>Spermatophyta</taxon>
        <taxon>Magnoliopsida</taxon>
        <taxon>Liliopsida</taxon>
        <taxon>Poales</taxon>
        <taxon>Poaceae</taxon>
        <taxon>PACMAD clade</taxon>
        <taxon>Chloridoideae</taxon>
        <taxon>Cynodonteae</taxon>
        <taxon>Eleusininae</taxon>
        <taxon>Eleusine</taxon>
    </lineage>
</organism>
<dbReference type="Gene3D" id="1.20.1280.50">
    <property type="match status" value="1"/>
</dbReference>
<dbReference type="PANTHER" id="PTHR34591:SF56">
    <property type="entry name" value="F-BOX DOMAIN-CONTAINING PROTEIN"/>
    <property type="match status" value="1"/>
</dbReference>
<protein>
    <recommendedName>
        <fullName evidence="1">F-box domain-containing protein</fullName>
    </recommendedName>
</protein>
<evidence type="ECO:0000313" key="2">
    <source>
        <dbReference type="EMBL" id="GJN07803.1"/>
    </source>
</evidence>